<feature type="compositionally biased region" description="Basic residues" evidence="4">
    <location>
        <begin position="189"/>
        <end position="200"/>
    </location>
</feature>
<dbReference type="CDD" id="cd23767">
    <property type="entry name" value="IQCD"/>
    <property type="match status" value="1"/>
</dbReference>
<dbReference type="PROSITE" id="PS50096">
    <property type="entry name" value="IQ"/>
    <property type="match status" value="2"/>
</dbReference>
<dbReference type="Gramene" id="TraesCS5A02G055100.1">
    <property type="protein sequence ID" value="TraesCS5A02G055100.1"/>
    <property type="gene ID" value="TraesCS5A02G055100"/>
</dbReference>
<dbReference type="Gramene" id="TraesNOR5A03G02605430.1">
    <property type="protein sequence ID" value="TraesNOR5A03G02605430.1"/>
    <property type="gene ID" value="TraesNOR5A03G02605430"/>
</dbReference>
<dbReference type="InterPro" id="IPR025064">
    <property type="entry name" value="DUF4005"/>
</dbReference>
<proteinExistence type="inferred from homology"/>
<keyword evidence="7" id="KW-1185">Reference proteome</keyword>
<protein>
    <recommendedName>
        <fullName evidence="5">DUF4005 domain-containing protein</fullName>
    </recommendedName>
</protein>
<name>A0A3B6KDK6_WHEAT</name>
<dbReference type="Gramene" id="TraesJUL5A03G02605490.1">
    <property type="protein sequence ID" value="TraesJUL5A03G02605490.1"/>
    <property type="gene ID" value="TraesJUL5A03G02605490"/>
</dbReference>
<evidence type="ECO:0000313" key="6">
    <source>
        <dbReference type="EnsemblPlants" id="TraesCS5A02G055100.1"/>
    </source>
</evidence>
<reference evidence="6" key="2">
    <citation type="submission" date="2018-10" db="UniProtKB">
        <authorList>
            <consortium name="EnsemblPlants"/>
        </authorList>
    </citation>
    <scope>IDENTIFICATION</scope>
</reference>
<dbReference type="AlphaFoldDB" id="A0A3B6KDK6"/>
<gene>
    <name evidence="6" type="primary">LOC123106553</name>
</gene>
<evidence type="ECO:0000259" key="5">
    <source>
        <dbReference type="Pfam" id="PF13178"/>
    </source>
</evidence>
<dbReference type="OrthoDB" id="689707at2759"/>
<dbReference type="GO" id="GO:0005516">
    <property type="term" value="F:calmodulin binding"/>
    <property type="evidence" value="ECO:0007669"/>
    <property type="project" value="UniProtKB-KW"/>
</dbReference>
<dbReference type="Pfam" id="PF00612">
    <property type="entry name" value="IQ"/>
    <property type="match status" value="2"/>
</dbReference>
<sequence length="402" mass="42506">MGKAGRWLRSFLTGKKARDKGADDGLPAPAAKERRRWSFRRPAASASARDTSSATSGCHGKGQLASTSSHCFLEVHAVTVQDQHAVGAAAPHEVAITAATAPPEGSARDAEEAAAVKIQAAFRSYLARTALCALRGMVKLQAIVRGQLVRRQADMTLRRIQALVAAQRRVRAERLRLRLLDDGTPPARTSRRSPQHHCSPRKPLSAAMQEQNGEMDSGGGGGARRNSCCSTPAKAELYYNQNQKASPGPPGLTSDLSVRTFSDRFDEEHYSAASFSAAGSEASGRHRGKACHAHAASYMANTESSRAKQARSQSAPRHRPEAASPSRSYERPPSGGGGRRRASLDPRDLAGQVRAPSPRSSVEAGRVTPHDRPGASLAGSECGSSSSTALLLASAAAARIAR</sequence>
<feature type="compositionally biased region" description="Low complexity" evidence="4">
    <location>
        <begin position="374"/>
        <end position="387"/>
    </location>
</feature>
<dbReference type="PANTHER" id="PTHR32295">
    <property type="entry name" value="IQ-DOMAIN 5-RELATED"/>
    <property type="match status" value="1"/>
</dbReference>
<comment type="similarity">
    <text evidence="2">Belongs to the IQD family.</text>
</comment>
<dbReference type="GeneID" id="123106553"/>
<evidence type="ECO:0000256" key="3">
    <source>
        <dbReference type="ARBA" id="ARBA00024378"/>
    </source>
</evidence>
<evidence type="ECO:0000256" key="1">
    <source>
        <dbReference type="ARBA" id="ARBA00022860"/>
    </source>
</evidence>
<evidence type="ECO:0000313" key="7">
    <source>
        <dbReference type="Proteomes" id="UP000019116"/>
    </source>
</evidence>
<feature type="region of interest" description="Disordered" evidence="4">
    <location>
        <begin position="181"/>
        <end position="227"/>
    </location>
</feature>
<evidence type="ECO:0000256" key="4">
    <source>
        <dbReference type="SAM" id="MobiDB-lite"/>
    </source>
</evidence>
<dbReference type="Gramene" id="TraesCLE_scaffold_116512_01G000300.1">
    <property type="protein sequence ID" value="TraesCLE_scaffold_116512_01G000300.1"/>
    <property type="gene ID" value="TraesCLE_scaffold_116512_01G000300"/>
</dbReference>
<dbReference type="Gramene" id="TraesROB_scaffold_091395_01G000300.1">
    <property type="protein sequence ID" value="TraesROB_scaffold_091395_01G000300.1"/>
    <property type="gene ID" value="TraesROB_scaffold_091395_01G000300"/>
</dbReference>
<evidence type="ECO:0000256" key="2">
    <source>
        <dbReference type="ARBA" id="ARBA00024341"/>
    </source>
</evidence>
<dbReference type="Pfam" id="PF13178">
    <property type="entry name" value="DUF4005"/>
    <property type="match status" value="1"/>
</dbReference>
<dbReference type="Gene3D" id="1.20.5.190">
    <property type="match status" value="1"/>
</dbReference>
<dbReference type="PANTHER" id="PTHR32295:SF141">
    <property type="entry name" value="OS12G0604500 PROTEIN"/>
    <property type="match status" value="1"/>
</dbReference>
<organism evidence="6">
    <name type="scientific">Triticum aestivum</name>
    <name type="common">Wheat</name>
    <dbReference type="NCBI Taxonomy" id="4565"/>
    <lineage>
        <taxon>Eukaryota</taxon>
        <taxon>Viridiplantae</taxon>
        <taxon>Streptophyta</taxon>
        <taxon>Embryophyta</taxon>
        <taxon>Tracheophyta</taxon>
        <taxon>Spermatophyta</taxon>
        <taxon>Magnoliopsida</taxon>
        <taxon>Liliopsida</taxon>
        <taxon>Poales</taxon>
        <taxon>Poaceae</taxon>
        <taxon>BOP clade</taxon>
        <taxon>Pooideae</taxon>
        <taxon>Triticodae</taxon>
        <taxon>Triticeae</taxon>
        <taxon>Triticinae</taxon>
        <taxon>Triticum</taxon>
    </lineage>
</organism>
<dbReference type="KEGG" id="taes:123106553"/>
<dbReference type="Gramene" id="TraesJAG5A03G02587280.1">
    <property type="protein sequence ID" value="TraesJAG5A03G02587280.1"/>
    <property type="gene ID" value="TraesJAG5A03G02587280"/>
</dbReference>
<dbReference type="Gramene" id="TraesLDM5A03G02589250.1">
    <property type="protein sequence ID" value="TraesLDM5A03G02589250.1"/>
    <property type="gene ID" value="TraesLDM5A03G02589250"/>
</dbReference>
<accession>A0A3B6KDK6</accession>
<comment type="subunit">
    <text evidence="3">Binds to multiple calmodulin (CaM) in the presence of Ca(2+) and CaM-like proteins.</text>
</comment>
<dbReference type="Gramene" id="TraesCS5A03G0138300.1">
    <property type="protein sequence ID" value="TraesCS5A03G0138300.1.CDS"/>
    <property type="gene ID" value="TraesCS5A03G0138300"/>
</dbReference>
<keyword evidence="1" id="KW-0112">Calmodulin-binding</keyword>
<dbReference type="EnsemblPlants" id="TraesCS5A02G055100.1">
    <property type="protein sequence ID" value="TraesCS5A02G055100.1"/>
    <property type="gene ID" value="TraesCS5A02G055100"/>
</dbReference>
<dbReference type="Gramene" id="TraesRN5A0100141000.1">
    <property type="protein sequence ID" value="TraesRN5A0100141000.1"/>
    <property type="gene ID" value="TraesRN5A0100141000"/>
</dbReference>
<dbReference type="RefSeq" id="XP_044384616.1">
    <property type="nucleotide sequence ID" value="XM_044528681.1"/>
</dbReference>
<feature type="region of interest" description="Disordered" evidence="4">
    <location>
        <begin position="298"/>
        <end position="387"/>
    </location>
</feature>
<dbReference type="InterPro" id="IPR000048">
    <property type="entry name" value="IQ_motif_EF-hand-BS"/>
</dbReference>
<feature type="domain" description="DUF4005" evidence="5">
    <location>
        <begin position="272"/>
        <end position="348"/>
    </location>
</feature>
<dbReference type="Proteomes" id="UP000019116">
    <property type="component" value="Chromosome 5A"/>
</dbReference>
<feature type="compositionally biased region" description="Low complexity" evidence="4">
    <location>
        <begin position="322"/>
        <end position="333"/>
    </location>
</feature>
<feature type="region of interest" description="Disordered" evidence="4">
    <location>
        <begin position="1"/>
        <end position="61"/>
    </location>
</feature>
<reference evidence="6" key="1">
    <citation type="submission" date="2018-08" db="EMBL/GenBank/DDBJ databases">
        <authorList>
            <person name="Rossello M."/>
        </authorList>
    </citation>
    <scope>NUCLEOTIDE SEQUENCE [LARGE SCALE GENOMIC DNA]</scope>
    <source>
        <strain evidence="6">cv. Chinese Spring</strain>
    </source>
</reference>
<dbReference type="Gramene" id="TraesARI5A03G02626700.1">
    <property type="protein sequence ID" value="TraesARI5A03G02626700.1"/>
    <property type="gene ID" value="TraesARI5A03G02626700"/>
</dbReference>
<dbReference type="OMA" id="QEQNGEM"/>
<feature type="compositionally biased region" description="Low complexity" evidence="4">
    <location>
        <begin position="40"/>
        <end position="56"/>
    </location>
</feature>